<protein>
    <submittedName>
        <fullName evidence="1">Uncharacterized protein</fullName>
    </submittedName>
</protein>
<reference evidence="1 2" key="1">
    <citation type="journal article" date="2012" name="Nat. Biotechnol.">
        <title>Draft genome sequence of pigeonpea (Cajanus cajan), an orphan legume crop of resource-poor farmers.</title>
        <authorList>
            <person name="Varshney R.K."/>
            <person name="Chen W."/>
            <person name="Li Y."/>
            <person name="Bharti A.K."/>
            <person name="Saxena R.K."/>
            <person name="Schlueter J.A."/>
            <person name="Donoghue M.T."/>
            <person name="Azam S."/>
            <person name="Fan G."/>
            <person name="Whaley A.M."/>
            <person name="Farmer A.D."/>
            <person name="Sheridan J."/>
            <person name="Iwata A."/>
            <person name="Tuteja R."/>
            <person name="Penmetsa R.V."/>
            <person name="Wu W."/>
            <person name="Upadhyaya H.D."/>
            <person name="Yang S.P."/>
            <person name="Shah T."/>
            <person name="Saxena K.B."/>
            <person name="Michael T."/>
            <person name="McCombie W.R."/>
            <person name="Yang B."/>
            <person name="Zhang G."/>
            <person name="Yang H."/>
            <person name="Wang J."/>
            <person name="Spillane C."/>
            <person name="Cook D.R."/>
            <person name="May G.D."/>
            <person name="Xu X."/>
            <person name="Jackson S.A."/>
        </authorList>
    </citation>
    <scope>NUCLEOTIDE SEQUENCE [LARGE SCALE GENOMIC DNA]</scope>
    <source>
        <strain evidence="2">cv. Asha</strain>
    </source>
</reference>
<proteinExistence type="predicted"/>
<dbReference type="Gramene" id="C.cajan_03158.t">
    <property type="protein sequence ID" value="C.cajan_03158.t.cds1"/>
    <property type="gene ID" value="C.cajan_03158"/>
</dbReference>
<evidence type="ECO:0000313" key="2">
    <source>
        <dbReference type="Proteomes" id="UP000075243"/>
    </source>
</evidence>
<dbReference type="Proteomes" id="UP000075243">
    <property type="component" value="Chromosome 11"/>
</dbReference>
<dbReference type="EMBL" id="CM003613">
    <property type="protein sequence ID" value="KYP56979.1"/>
    <property type="molecule type" value="Genomic_DNA"/>
</dbReference>
<keyword evidence="2" id="KW-1185">Reference proteome</keyword>
<sequence>MLRSRRRRKMVKRGLLQLPAAATVCTCGACEQQRVHPMCAKDAFDVKRLYAAEADNDNDKDDEKAEVLALEKEMWDQFFSTGFWRSSSNRESSQLSAP</sequence>
<dbReference type="AlphaFoldDB" id="A0A151SQE7"/>
<gene>
    <name evidence="1" type="ORF">KK1_003230</name>
</gene>
<accession>A0A151SQE7</accession>
<name>A0A151SQE7_CAJCA</name>
<evidence type="ECO:0000313" key="1">
    <source>
        <dbReference type="EMBL" id="KYP56979.1"/>
    </source>
</evidence>
<organism evidence="1 2">
    <name type="scientific">Cajanus cajan</name>
    <name type="common">Pigeon pea</name>
    <name type="synonym">Cajanus indicus</name>
    <dbReference type="NCBI Taxonomy" id="3821"/>
    <lineage>
        <taxon>Eukaryota</taxon>
        <taxon>Viridiplantae</taxon>
        <taxon>Streptophyta</taxon>
        <taxon>Embryophyta</taxon>
        <taxon>Tracheophyta</taxon>
        <taxon>Spermatophyta</taxon>
        <taxon>Magnoliopsida</taxon>
        <taxon>eudicotyledons</taxon>
        <taxon>Gunneridae</taxon>
        <taxon>Pentapetalae</taxon>
        <taxon>rosids</taxon>
        <taxon>fabids</taxon>
        <taxon>Fabales</taxon>
        <taxon>Fabaceae</taxon>
        <taxon>Papilionoideae</taxon>
        <taxon>50 kb inversion clade</taxon>
        <taxon>NPAAA clade</taxon>
        <taxon>indigoferoid/millettioid clade</taxon>
        <taxon>Phaseoleae</taxon>
        <taxon>Cajanus</taxon>
    </lineage>
</organism>